<dbReference type="Proteomes" id="UP001165090">
    <property type="component" value="Unassembled WGS sequence"/>
</dbReference>
<gene>
    <name evidence="2" type="ORF">VaNZ11_001914</name>
</gene>
<feature type="non-terminal residue" evidence="2">
    <location>
        <position position="1"/>
    </location>
</feature>
<organism evidence="2 3">
    <name type="scientific">Volvox africanus</name>
    <dbReference type="NCBI Taxonomy" id="51714"/>
    <lineage>
        <taxon>Eukaryota</taxon>
        <taxon>Viridiplantae</taxon>
        <taxon>Chlorophyta</taxon>
        <taxon>core chlorophytes</taxon>
        <taxon>Chlorophyceae</taxon>
        <taxon>CS clade</taxon>
        <taxon>Chlamydomonadales</taxon>
        <taxon>Volvocaceae</taxon>
        <taxon>Volvox</taxon>
    </lineage>
</organism>
<sequence length="170" mass="18171">RSRCRWFSRRTRQQLPLPSEANATRAAVHVTEASAPAPAAVLTTMRWSPAGAAVDISDNVNHNSLWDLSVHGWGFCRWAMGCNWGRYKAATGRPEAVDTWYASPGADDCAPGQLYGGPRAAGGDERPAVRASSDFGLSDEGLGSAKSGDNGLWLLRKKPCDVAERAGSLT</sequence>
<comment type="caution">
    <text evidence="2">The sequence shown here is derived from an EMBL/GenBank/DDBJ whole genome shotgun (WGS) entry which is preliminary data.</text>
</comment>
<evidence type="ECO:0000256" key="1">
    <source>
        <dbReference type="SAM" id="MobiDB-lite"/>
    </source>
</evidence>
<dbReference type="EMBL" id="BSDZ01000005">
    <property type="protein sequence ID" value="GLI60062.1"/>
    <property type="molecule type" value="Genomic_DNA"/>
</dbReference>
<feature type="region of interest" description="Disordered" evidence="1">
    <location>
        <begin position="112"/>
        <end position="151"/>
    </location>
</feature>
<proteinExistence type="predicted"/>
<accession>A0ABQ5RR59</accession>
<reference evidence="2 3" key="1">
    <citation type="journal article" date="2023" name="IScience">
        <title>Expanded male sex-determining region conserved during the evolution of homothallism in the green alga Volvox.</title>
        <authorList>
            <person name="Yamamoto K."/>
            <person name="Matsuzaki R."/>
            <person name="Mahakham W."/>
            <person name="Heman W."/>
            <person name="Sekimoto H."/>
            <person name="Kawachi M."/>
            <person name="Minakuchi Y."/>
            <person name="Toyoda A."/>
            <person name="Nozaki H."/>
        </authorList>
    </citation>
    <scope>NUCLEOTIDE SEQUENCE [LARGE SCALE GENOMIC DNA]</scope>
    <source>
        <strain evidence="2 3">NIES-4468</strain>
    </source>
</reference>
<evidence type="ECO:0000313" key="3">
    <source>
        <dbReference type="Proteomes" id="UP001165090"/>
    </source>
</evidence>
<name>A0ABQ5RR59_9CHLO</name>
<evidence type="ECO:0000313" key="2">
    <source>
        <dbReference type="EMBL" id="GLI60062.1"/>
    </source>
</evidence>
<keyword evidence="3" id="KW-1185">Reference proteome</keyword>
<protein>
    <submittedName>
        <fullName evidence="2">Uncharacterized protein</fullName>
    </submittedName>
</protein>